<name>A0A1T5JD35_9GAMM</name>
<accession>A0A1T5JD35</accession>
<keyword evidence="2" id="KW-1185">Reference proteome</keyword>
<sequence length="125" mass="13787">MAAAESVRIPLVTHRGGKDDPSSVRWVEVEGERCGPFAIINQQDIKRKDGCRRFRRGWSVTHIRTGYAAVPDCLTKHAARHAALLLSQLPVDWNFDDAAVARSFPADVLIQIKVIRVAAWAGGEA</sequence>
<proteinExistence type="predicted"/>
<dbReference type="EMBL" id="FUZV01000001">
    <property type="protein sequence ID" value="SKC49467.1"/>
    <property type="molecule type" value="Genomic_DNA"/>
</dbReference>
<gene>
    <name evidence="1" type="ORF">SAMN06296058_0715</name>
</gene>
<dbReference type="AlphaFoldDB" id="A0A1T5JD35"/>
<protein>
    <submittedName>
        <fullName evidence="1">Uncharacterized protein</fullName>
    </submittedName>
</protein>
<dbReference type="RefSeq" id="WP_079723094.1">
    <property type="nucleotide sequence ID" value="NZ_BMCL01000003.1"/>
</dbReference>
<organism evidence="1 2">
    <name type="scientific">Pseudoxanthomonas indica</name>
    <dbReference type="NCBI Taxonomy" id="428993"/>
    <lineage>
        <taxon>Bacteria</taxon>
        <taxon>Pseudomonadati</taxon>
        <taxon>Pseudomonadota</taxon>
        <taxon>Gammaproteobacteria</taxon>
        <taxon>Lysobacterales</taxon>
        <taxon>Lysobacteraceae</taxon>
        <taxon>Pseudoxanthomonas</taxon>
    </lineage>
</organism>
<evidence type="ECO:0000313" key="2">
    <source>
        <dbReference type="Proteomes" id="UP000190341"/>
    </source>
</evidence>
<dbReference type="STRING" id="428993.SAMN06296058_0715"/>
<reference evidence="1 2" key="1">
    <citation type="submission" date="2017-02" db="EMBL/GenBank/DDBJ databases">
        <authorList>
            <person name="Peterson S.W."/>
        </authorList>
    </citation>
    <scope>NUCLEOTIDE SEQUENCE [LARGE SCALE GENOMIC DNA]</scope>
    <source>
        <strain evidence="1 2">P15</strain>
    </source>
</reference>
<evidence type="ECO:0000313" key="1">
    <source>
        <dbReference type="EMBL" id="SKC49467.1"/>
    </source>
</evidence>
<dbReference type="Proteomes" id="UP000190341">
    <property type="component" value="Unassembled WGS sequence"/>
</dbReference>